<evidence type="ECO:0000256" key="6">
    <source>
        <dbReference type="ARBA" id="ARBA00023187"/>
    </source>
</evidence>
<name>A0AAN7ZEN3_9COLE</name>
<dbReference type="PROSITE" id="PS50304">
    <property type="entry name" value="TUDOR"/>
    <property type="match status" value="1"/>
</dbReference>
<feature type="domain" description="Tudor" evidence="11">
    <location>
        <begin position="326"/>
        <end position="384"/>
    </location>
</feature>
<keyword evidence="5" id="KW-0747">Spliceosome</keyword>
<dbReference type="SUPFAM" id="SSF63748">
    <property type="entry name" value="Tudor/PWWP/MBT"/>
    <property type="match status" value="1"/>
</dbReference>
<evidence type="ECO:0000313" key="12">
    <source>
        <dbReference type="EMBL" id="KAK5643265.1"/>
    </source>
</evidence>
<dbReference type="EMBL" id="JAVRBK010000005">
    <property type="protein sequence ID" value="KAK5643265.1"/>
    <property type="molecule type" value="Genomic_DNA"/>
</dbReference>
<evidence type="ECO:0000256" key="2">
    <source>
        <dbReference type="ARBA" id="ARBA00004408"/>
    </source>
</evidence>
<keyword evidence="13" id="KW-1185">Reference proteome</keyword>
<evidence type="ECO:0000313" key="13">
    <source>
        <dbReference type="Proteomes" id="UP001329430"/>
    </source>
</evidence>
<evidence type="ECO:0000256" key="10">
    <source>
        <dbReference type="ARBA" id="ARBA00042567"/>
    </source>
</evidence>
<evidence type="ECO:0000256" key="9">
    <source>
        <dbReference type="ARBA" id="ARBA00041083"/>
    </source>
</evidence>
<evidence type="ECO:0000256" key="3">
    <source>
        <dbReference type="ARBA" id="ARBA00005371"/>
    </source>
</evidence>
<dbReference type="GO" id="GO:0006397">
    <property type="term" value="P:mRNA processing"/>
    <property type="evidence" value="ECO:0007669"/>
    <property type="project" value="UniProtKB-KW"/>
</dbReference>
<dbReference type="PANTHER" id="PTHR13681:SF24">
    <property type="entry name" value="TUDOR DOMAIN-CONTAINING PROTEIN 3"/>
    <property type="match status" value="1"/>
</dbReference>
<proteinExistence type="inferred from homology"/>
<dbReference type="Pfam" id="PF08585">
    <property type="entry name" value="RMI1_N_C"/>
    <property type="match status" value="1"/>
</dbReference>
<organism evidence="12 13">
    <name type="scientific">Pyrocoelia pectoralis</name>
    <dbReference type="NCBI Taxonomy" id="417401"/>
    <lineage>
        <taxon>Eukaryota</taxon>
        <taxon>Metazoa</taxon>
        <taxon>Ecdysozoa</taxon>
        <taxon>Arthropoda</taxon>
        <taxon>Hexapoda</taxon>
        <taxon>Insecta</taxon>
        <taxon>Pterygota</taxon>
        <taxon>Neoptera</taxon>
        <taxon>Endopterygota</taxon>
        <taxon>Coleoptera</taxon>
        <taxon>Polyphaga</taxon>
        <taxon>Elateriformia</taxon>
        <taxon>Elateroidea</taxon>
        <taxon>Lampyridae</taxon>
        <taxon>Lampyrinae</taxon>
        <taxon>Pyrocoelia</taxon>
    </lineage>
</organism>
<dbReference type="GO" id="GO:0016607">
    <property type="term" value="C:nuclear speck"/>
    <property type="evidence" value="ECO:0007669"/>
    <property type="project" value="UniProtKB-SubCell"/>
</dbReference>
<comment type="similarity">
    <text evidence="3">Belongs to the SMN family.</text>
</comment>
<comment type="function">
    <text evidence="8">Involved in spliceosome assembly.</text>
</comment>
<dbReference type="InterPro" id="IPR042470">
    <property type="entry name" value="RMI1_N_C_sf"/>
</dbReference>
<comment type="caution">
    <text evidence="12">The sequence shown here is derived from an EMBL/GenBank/DDBJ whole genome shotgun (WGS) entry which is preliminary data.</text>
</comment>
<keyword evidence="4" id="KW-0507">mRNA processing</keyword>
<dbReference type="InterPro" id="IPR013894">
    <property type="entry name" value="RMI1_OB"/>
</dbReference>
<keyword evidence="7" id="KW-0539">Nucleus</keyword>
<dbReference type="PANTHER" id="PTHR13681">
    <property type="entry name" value="SURVIVAL OF MOTOR NEURON-RELATED-SPLICING FACTOR 30-RELATED"/>
    <property type="match status" value="1"/>
</dbReference>
<sequence>MCSSELSALGWHISPNGYNFISSNGVLSNNATINNALNTDIKEFGNPILVHEMKQTKTGKVVLQIQKLKNVSAPKNKENSSVAPRMLKLTLTDGHTSCQAIEISNINSLSLSNTPPGSKLLLNTAKISGNYILLHPQCCTFLGGQVPSFYDKWELTKQVSEQMRSSGEVDGPPPWVNFGEKIIQLSSNQPFKSLASKEVKQDDFDIQRQDAINVVATGAVRKVFGGGSKTVPLVGSRKTYNNERGYKKRDFKEKNEVQKAPDKVSLFNFLEDKLQVNDAGNNDSRKNHVIQPKQTVDTRKDSINDSIRAVTRKFEETSLNSTSTWNWKIGDLCMAKYWEDNKYYNATVINLTDRTCVVQFNGYGNVEEVVLQDCIPINCDDNNKTYKNTRNYYKGSSNYKYKKNY</sequence>
<reference evidence="12 13" key="1">
    <citation type="journal article" date="2024" name="Insects">
        <title>An Improved Chromosome-Level Genome Assembly of the Firefly Pyrocoelia pectoralis.</title>
        <authorList>
            <person name="Fu X."/>
            <person name="Meyer-Rochow V.B."/>
            <person name="Ballantyne L."/>
            <person name="Zhu X."/>
        </authorList>
    </citation>
    <scope>NUCLEOTIDE SEQUENCE [LARGE SCALE GENOMIC DNA]</scope>
    <source>
        <strain evidence="12">XCY_ONT2</strain>
    </source>
</reference>
<dbReference type="GO" id="GO:0008380">
    <property type="term" value="P:RNA splicing"/>
    <property type="evidence" value="ECO:0007669"/>
    <property type="project" value="UniProtKB-KW"/>
</dbReference>
<evidence type="ECO:0000256" key="8">
    <source>
        <dbReference type="ARBA" id="ARBA00037618"/>
    </source>
</evidence>
<dbReference type="GO" id="GO:0015030">
    <property type="term" value="C:Cajal body"/>
    <property type="evidence" value="ECO:0007669"/>
    <property type="project" value="UniProtKB-SubCell"/>
</dbReference>
<evidence type="ECO:0000256" key="7">
    <source>
        <dbReference type="ARBA" id="ARBA00023242"/>
    </source>
</evidence>
<evidence type="ECO:0000259" key="11">
    <source>
        <dbReference type="PROSITE" id="PS50304"/>
    </source>
</evidence>
<gene>
    <name evidence="12" type="ORF">RI129_007110</name>
</gene>
<dbReference type="GO" id="GO:0003723">
    <property type="term" value="F:RNA binding"/>
    <property type="evidence" value="ECO:0007669"/>
    <property type="project" value="InterPro"/>
</dbReference>
<evidence type="ECO:0000256" key="5">
    <source>
        <dbReference type="ARBA" id="ARBA00022728"/>
    </source>
</evidence>
<dbReference type="SMART" id="SM00333">
    <property type="entry name" value="TUDOR"/>
    <property type="match status" value="1"/>
</dbReference>
<dbReference type="Gene3D" id="2.30.30.140">
    <property type="match status" value="1"/>
</dbReference>
<dbReference type="Proteomes" id="UP001329430">
    <property type="component" value="Chromosome 5"/>
</dbReference>
<evidence type="ECO:0000256" key="4">
    <source>
        <dbReference type="ARBA" id="ARBA00022664"/>
    </source>
</evidence>
<dbReference type="InterPro" id="IPR010304">
    <property type="entry name" value="SMN_Tudor"/>
</dbReference>
<evidence type="ECO:0000256" key="1">
    <source>
        <dbReference type="ARBA" id="ARBA00004324"/>
    </source>
</evidence>
<dbReference type="Gene3D" id="2.40.50.770">
    <property type="entry name" value="RecQ-mediated genome instability protein Rmi1, C-terminal domain"/>
    <property type="match status" value="1"/>
</dbReference>
<dbReference type="GO" id="GO:0005681">
    <property type="term" value="C:spliceosomal complex"/>
    <property type="evidence" value="ECO:0007669"/>
    <property type="project" value="UniProtKB-KW"/>
</dbReference>
<protein>
    <recommendedName>
        <fullName evidence="9">Survival of motor neuron-related-splicing factor 30</fullName>
    </recommendedName>
    <alternativeName>
        <fullName evidence="10">Survival motor neuron domain-containing protein 1</fullName>
    </alternativeName>
</protein>
<dbReference type="AlphaFoldDB" id="A0AAN7ZEN3"/>
<comment type="subcellular location">
    <subcellularLocation>
        <location evidence="1">Nucleus speckle</location>
    </subcellularLocation>
    <subcellularLocation>
        <location evidence="2">Nucleus</location>
        <location evidence="2">Cajal body</location>
    </subcellularLocation>
</comment>
<accession>A0AAN7ZEN3</accession>
<dbReference type="InterPro" id="IPR002999">
    <property type="entry name" value="Tudor"/>
</dbReference>
<dbReference type="SMART" id="SM01161">
    <property type="entry name" value="DUF1767"/>
    <property type="match status" value="1"/>
</dbReference>
<dbReference type="GO" id="GO:0005737">
    <property type="term" value="C:cytoplasm"/>
    <property type="evidence" value="ECO:0007669"/>
    <property type="project" value="InterPro"/>
</dbReference>
<dbReference type="Pfam" id="PF06003">
    <property type="entry name" value="SMN_Tudor"/>
    <property type="match status" value="1"/>
</dbReference>
<keyword evidence="6" id="KW-0508">mRNA splicing</keyword>